<organism evidence="3 4">
    <name type="scientific">Syphacia muris</name>
    <dbReference type="NCBI Taxonomy" id="451379"/>
    <lineage>
        <taxon>Eukaryota</taxon>
        <taxon>Metazoa</taxon>
        <taxon>Ecdysozoa</taxon>
        <taxon>Nematoda</taxon>
        <taxon>Chromadorea</taxon>
        <taxon>Rhabditida</taxon>
        <taxon>Spirurina</taxon>
        <taxon>Oxyuridomorpha</taxon>
        <taxon>Oxyuroidea</taxon>
        <taxon>Oxyuridae</taxon>
        <taxon>Syphacia</taxon>
    </lineage>
</organism>
<evidence type="ECO:0000256" key="2">
    <source>
        <dbReference type="SAM" id="Phobius"/>
    </source>
</evidence>
<accession>A0A158R536</accession>
<keyword evidence="2" id="KW-0472">Membrane</keyword>
<evidence type="ECO:0000256" key="1">
    <source>
        <dbReference type="SAM" id="MobiDB-lite"/>
    </source>
</evidence>
<reference evidence="4" key="1">
    <citation type="submission" date="2016-04" db="UniProtKB">
        <authorList>
            <consortium name="WormBaseParasite"/>
        </authorList>
    </citation>
    <scope>IDENTIFICATION</scope>
</reference>
<feature type="region of interest" description="Disordered" evidence="1">
    <location>
        <begin position="107"/>
        <end position="131"/>
    </location>
</feature>
<evidence type="ECO:0000313" key="4">
    <source>
        <dbReference type="WBParaSite" id="SMUV_0000534201-mRNA-1"/>
    </source>
</evidence>
<keyword evidence="2" id="KW-0812">Transmembrane</keyword>
<feature type="transmembrane region" description="Helical" evidence="2">
    <location>
        <begin position="340"/>
        <end position="364"/>
    </location>
</feature>
<proteinExistence type="predicted"/>
<keyword evidence="2" id="KW-1133">Transmembrane helix</keyword>
<dbReference type="STRING" id="451379.A0A158R536"/>
<protein>
    <submittedName>
        <fullName evidence="4">Death domain-containing protein</fullName>
    </submittedName>
</protein>
<dbReference type="Proteomes" id="UP000046393">
    <property type="component" value="Unplaced"/>
</dbReference>
<evidence type="ECO:0000313" key="3">
    <source>
        <dbReference type="Proteomes" id="UP000046393"/>
    </source>
</evidence>
<sequence>MEIEQLCKSPSCCSLSSTLSSSSSWSVIAESQEEVIAYNAADDFLNERSDNFLDDNNISKNLSSIEDNESHEASSCYSQSETCKSETDAEVNCDKAISVPKFDNTVSSAECDSNEDDEACSTSNSESESEDMIMVNDEGEEITSHHQTPLRKDFQCVKDDFAYTTVKHASSLPKAISEPEIVESSLPIIKLYNESIKRVKAEVDFTFLSLVNSMCSEKDKSSNEKCYWSAWRMRFAGDLNDESRLRILKRFFYKNAFSKPQQKLKVVAEKARAGFHYIKNRLNTLKERVRTVDFMSYVNSTKSIANVIKQLKYSEEKMLDALHVSLSRLESLSKSFQQSWVRFFLFFVEPIALICVLALLFGMARIFSWRNILRWSAKPSHYNKEVESRYPNLNYDCIALIELANSLNKDAVLQRYIGKKNAEEYLNKLYDIASCNEERISCEFCFWSGGVCENGECHFLQWQKNFDTSNFIMLNERVLNKPFSKLKWFIGKPTTCKKGNQLRSSRQVRLHRSEMAKKVATVLTNNLLSETTNTSVLQLPMNYGFCDRVRDSSGSKFLRRPEIPIKRAKSLSYWEKLANLESTREYGLREWVAEVLQMIHIDGIELTLSMTAETGFAKWKNRLESWEHLVNIDSTREYALNRWIEEVLKIKEKGMRLLLKAVS</sequence>
<name>A0A158R536_9BILA</name>
<keyword evidence="3" id="KW-1185">Reference proteome</keyword>
<dbReference type="AlphaFoldDB" id="A0A158R536"/>
<dbReference type="WBParaSite" id="SMUV_0000534201-mRNA-1">
    <property type="protein sequence ID" value="SMUV_0000534201-mRNA-1"/>
    <property type="gene ID" value="SMUV_0000534201"/>
</dbReference>